<evidence type="ECO:0000256" key="7">
    <source>
        <dbReference type="RuleBase" id="RU365090"/>
    </source>
</evidence>
<dbReference type="PANTHER" id="PTHR10192:SF5">
    <property type="entry name" value="GEPHYRIN"/>
    <property type="match status" value="1"/>
</dbReference>
<dbReference type="InterPro" id="IPR038987">
    <property type="entry name" value="MoeA-like"/>
</dbReference>
<dbReference type="CDD" id="cd00887">
    <property type="entry name" value="MoeA"/>
    <property type="match status" value="1"/>
</dbReference>
<evidence type="ECO:0000256" key="1">
    <source>
        <dbReference type="ARBA" id="ARBA00002901"/>
    </source>
</evidence>
<dbReference type="Proteomes" id="UP001212803">
    <property type="component" value="Chromosome"/>
</dbReference>
<evidence type="ECO:0000256" key="6">
    <source>
        <dbReference type="ARBA" id="ARBA00047317"/>
    </source>
</evidence>
<proteinExistence type="inferred from homology"/>
<reference evidence="9 10" key="1">
    <citation type="journal article" date="2023" name="ISME J.">
        <title>Thermophilic Dehalococcoidia with unusual traits shed light on an unexpected past.</title>
        <authorList>
            <person name="Palmer M."/>
            <person name="Covington J.K."/>
            <person name="Zhou E.M."/>
            <person name="Thomas S.C."/>
            <person name="Habib N."/>
            <person name="Seymour C.O."/>
            <person name="Lai D."/>
            <person name="Johnston J."/>
            <person name="Hashimi A."/>
            <person name="Jiao J.Y."/>
            <person name="Muok A.R."/>
            <person name="Liu L."/>
            <person name="Xian W.D."/>
            <person name="Zhi X.Y."/>
            <person name="Li M.M."/>
            <person name="Silva L.P."/>
            <person name="Bowen B.P."/>
            <person name="Louie K."/>
            <person name="Briegel A."/>
            <person name="Pett-Ridge J."/>
            <person name="Weber P.K."/>
            <person name="Tocheva E.I."/>
            <person name="Woyke T."/>
            <person name="Northen T.R."/>
            <person name="Mayali X."/>
            <person name="Li W.J."/>
            <person name="Hedlund B.P."/>
        </authorList>
    </citation>
    <scope>NUCLEOTIDE SEQUENCE [LARGE SCALE GENOMIC DNA]</scope>
    <source>
        <strain evidence="9 10">YIM 72310</strain>
    </source>
</reference>
<evidence type="ECO:0000256" key="4">
    <source>
        <dbReference type="ARBA" id="ARBA00022505"/>
    </source>
</evidence>
<comment type="cofactor">
    <cofactor evidence="7">
        <name>Mg(2+)</name>
        <dbReference type="ChEBI" id="CHEBI:18420"/>
    </cofactor>
</comment>
<dbReference type="SUPFAM" id="SSF53218">
    <property type="entry name" value="Molybdenum cofactor biosynthesis proteins"/>
    <property type="match status" value="1"/>
</dbReference>
<comment type="similarity">
    <text evidence="3 7">Belongs to the MoeA family.</text>
</comment>
<dbReference type="InterPro" id="IPR036425">
    <property type="entry name" value="MoaB/Mog-like_dom_sf"/>
</dbReference>
<keyword evidence="10" id="KW-1185">Reference proteome</keyword>
<dbReference type="Pfam" id="PF00994">
    <property type="entry name" value="MoCF_biosynth"/>
    <property type="match status" value="1"/>
</dbReference>
<dbReference type="NCBIfam" id="NF045515">
    <property type="entry name" value="Glp_gephyrin"/>
    <property type="match status" value="1"/>
</dbReference>
<evidence type="ECO:0000313" key="10">
    <source>
        <dbReference type="Proteomes" id="UP001212803"/>
    </source>
</evidence>
<organism evidence="9 10">
    <name type="scientific">Tepidiforma flava</name>
    <dbReference type="NCBI Taxonomy" id="3004094"/>
    <lineage>
        <taxon>Bacteria</taxon>
        <taxon>Bacillati</taxon>
        <taxon>Chloroflexota</taxon>
        <taxon>Tepidiformia</taxon>
        <taxon>Tepidiformales</taxon>
        <taxon>Tepidiformaceae</taxon>
        <taxon>Tepidiforma</taxon>
    </lineage>
</organism>
<comment type="catalytic activity">
    <reaction evidence="6">
        <text>adenylyl-molybdopterin + molybdate = Mo-molybdopterin + AMP + H(+)</text>
        <dbReference type="Rhea" id="RHEA:35047"/>
        <dbReference type="ChEBI" id="CHEBI:15378"/>
        <dbReference type="ChEBI" id="CHEBI:36264"/>
        <dbReference type="ChEBI" id="CHEBI:62727"/>
        <dbReference type="ChEBI" id="CHEBI:71302"/>
        <dbReference type="ChEBI" id="CHEBI:456215"/>
        <dbReference type="EC" id="2.10.1.1"/>
    </reaction>
</comment>
<dbReference type="InterPro" id="IPR036135">
    <property type="entry name" value="MoeA_linker/N_sf"/>
</dbReference>
<protein>
    <recommendedName>
        <fullName evidence="7">Molybdopterin molybdenumtransferase</fullName>
        <ecNumber evidence="7">2.10.1.1</ecNumber>
    </recommendedName>
</protein>
<accession>A0ABY7M3E7</accession>
<dbReference type="PANTHER" id="PTHR10192">
    <property type="entry name" value="MOLYBDOPTERIN BIOSYNTHESIS PROTEIN"/>
    <property type="match status" value="1"/>
</dbReference>
<keyword evidence="4 7" id="KW-0500">Molybdenum</keyword>
<dbReference type="Pfam" id="PF03453">
    <property type="entry name" value="MoeA_N"/>
    <property type="match status" value="1"/>
</dbReference>
<dbReference type="InterPro" id="IPR005110">
    <property type="entry name" value="MoeA_linker/N"/>
</dbReference>
<evidence type="ECO:0000313" key="9">
    <source>
        <dbReference type="EMBL" id="WBL35106.1"/>
    </source>
</evidence>
<dbReference type="EMBL" id="CP115149">
    <property type="protein sequence ID" value="WBL35106.1"/>
    <property type="molecule type" value="Genomic_DNA"/>
</dbReference>
<dbReference type="RefSeq" id="WP_270055634.1">
    <property type="nucleotide sequence ID" value="NZ_CP115149.1"/>
</dbReference>
<dbReference type="Gene3D" id="3.90.105.10">
    <property type="entry name" value="Molybdopterin biosynthesis moea protein, domain 2"/>
    <property type="match status" value="1"/>
</dbReference>
<dbReference type="SUPFAM" id="SSF63882">
    <property type="entry name" value="MoeA N-terminal region -like"/>
    <property type="match status" value="1"/>
</dbReference>
<dbReference type="PROSITE" id="PS01079">
    <property type="entry name" value="MOCF_BIOSYNTHESIS_2"/>
    <property type="match status" value="1"/>
</dbReference>
<dbReference type="InterPro" id="IPR001453">
    <property type="entry name" value="MoaB/Mog_dom"/>
</dbReference>
<evidence type="ECO:0000256" key="5">
    <source>
        <dbReference type="ARBA" id="ARBA00023150"/>
    </source>
</evidence>
<dbReference type="SUPFAM" id="SSF63867">
    <property type="entry name" value="MoeA C-terminal domain-like"/>
    <property type="match status" value="1"/>
</dbReference>
<dbReference type="SMART" id="SM00852">
    <property type="entry name" value="MoCF_biosynth"/>
    <property type="match status" value="1"/>
</dbReference>
<name>A0ABY7M3E7_9CHLR</name>
<keyword evidence="7" id="KW-0479">Metal-binding</keyword>
<keyword evidence="7" id="KW-0460">Magnesium</keyword>
<comment type="function">
    <text evidence="1 7">Catalyzes the insertion of molybdate into adenylated molybdopterin with the concomitant release of AMP.</text>
</comment>
<dbReference type="InterPro" id="IPR005111">
    <property type="entry name" value="MoeA_C_domain_IV"/>
</dbReference>
<dbReference type="EC" id="2.10.1.1" evidence="7"/>
<keyword evidence="7" id="KW-0808">Transferase</keyword>
<dbReference type="Pfam" id="PF03454">
    <property type="entry name" value="MoeA_C"/>
    <property type="match status" value="1"/>
</dbReference>
<comment type="pathway">
    <text evidence="2 7">Cofactor biosynthesis; molybdopterin biosynthesis.</text>
</comment>
<gene>
    <name evidence="9" type="ORF">O0235_09935</name>
</gene>
<dbReference type="InterPro" id="IPR036688">
    <property type="entry name" value="MoeA_C_domain_IV_sf"/>
</dbReference>
<dbReference type="Gene3D" id="2.40.340.10">
    <property type="entry name" value="MoeA, C-terminal, domain IV"/>
    <property type="match status" value="1"/>
</dbReference>
<sequence>MLPVTSMIPVEEARERILSYFSRLEPERKPLLDALGQVLAEDVVAPFDIPPLDNTAMDGYAVRAADTAGASEASPVELRVIADLAAGYVLETPVGPGEAVRIMTGAPIPPGADAIVPFEETDEALRGINEAARKPGLVGVLKAASPGANIRCRGEDVRSGTAVIPAGRVIRPSEVGVLASIGLTHVTVIRRPVVAILSTGDEITPPGEPLKPGRIYDANAYSIAALVRKYGGIPRILGIARDTVEDLTAKIRQGLDADMLVTSAGVSRGDFDVVKDVLAREGNIDFWTVRMRPGKPLAFGAFTAPDGRSVPHLGLPGNPVSSMVSFELFGRPAIFTMLGRADWERPTIRAIAREYVKNPDGRRFYARCIVSRGDDGRWYADLTGPQGSGMLTSMSAANALAVIPEDVPAANPGDEIECIMLDWEHAP</sequence>
<dbReference type="InterPro" id="IPR008284">
    <property type="entry name" value="MoCF_biosynth_CS"/>
</dbReference>
<evidence type="ECO:0000256" key="3">
    <source>
        <dbReference type="ARBA" id="ARBA00010763"/>
    </source>
</evidence>
<feature type="domain" description="MoaB/Mog" evidence="8">
    <location>
        <begin position="195"/>
        <end position="336"/>
    </location>
</feature>
<dbReference type="Gene3D" id="3.40.980.10">
    <property type="entry name" value="MoaB/Mog-like domain"/>
    <property type="match status" value="1"/>
</dbReference>
<evidence type="ECO:0000259" key="8">
    <source>
        <dbReference type="SMART" id="SM00852"/>
    </source>
</evidence>
<keyword evidence="5 7" id="KW-0501">Molybdenum cofactor biosynthesis</keyword>
<evidence type="ECO:0000256" key="2">
    <source>
        <dbReference type="ARBA" id="ARBA00005046"/>
    </source>
</evidence>
<dbReference type="Gene3D" id="2.170.190.11">
    <property type="entry name" value="Molybdopterin biosynthesis moea protein, domain 3"/>
    <property type="match status" value="1"/>
</dbReference>